<proteinExistence type="predicted"/>
<reference evidence="2" key="1">
    <citation type="journal article" date="2013" name="Nat. Genet.">
        <title>The duck genome and transcriptome provide insight into an avian influenza virus reservoir species.</title>
        <authorList>
            <person name="Huang Y."/>
            <person name="Li Y."/>
            <person name="Burt D.W."/>
            <person name="Chen H."/>
            <person name="Zhang Y."/>
            <person name="Qian W."/>
            <person name="Kim H."/>
            <person name="Gan S."/>
            <person name="Zhao Y."/>
            <person name="Li J."/>
            <person name="Yi K."/>
            <person name="Feng H."/>
            <person name="Zhu P."/>
            <person name="Li B."/>
            <person name="Liu Q."/>
            <person name="Fairley S."/>
            <person name="Magor K.E."/>
            <person name="Du Z."/>
            <person name="Hu X."/>
            <person name="Goodman L."/>
            <person name="Tafer H."/>
            <person name="Vignal A."/>
            <person name="Lee T."/>
            <person name="Kim K.W."/>
            <person name="Sheng Z."/>
            <person name="An Y."/>
            <person name="Searle S."/>
            <person name="Herrero J."/>
            <person name="Groenen M.A."/>
            <person name="Crooijmans R.P."/>
            <person name="Faraut T."/>
            <person name="Cai Q."/>
            <person name="Webster R.G."/>
            <person name="Aldridge J.R."/>
            <person name="Warren W.C."/>
            <person name="Bartschat S."/>
            <person name="Kehr S."/>
            <person name="Marz M."/>
            <person name="Stadler P.F."/>
            <person name="Smith J."/>
            <person name="Kraus R.H."/>
            <person name="Zhao Y."/>
            <person name="Ren L."/>
            <person name="Fei J."/>
            <person name="Morisson M."/>
            <person name="Kaiser P."/>
            <person name="Griffin D.K."/>
            <person name="Rao M."/>
            <person name="Pitel F."/>
            <person name="Wang J."/>
            <person name="Li N."/>
        </authorList>
    </citation>
    <scope>NUCLEOTIDE SEQUENCE [LARGE SCALE GENOMIC DNA]</scope>
</reference>
<keyword evidence="2" id="KW-1185">Reference proteome</keyword>
<gene>
    <name evidence="1" type="ORF">Anapl_09281</name>
</gene>
<dbReference type="EMBL" id="KB742778">
    <property type="protein sequence ID" value="EOB04549.1"/>
    <property type="molecule type" value="Genomic_DNA"/>
</dbReference>
<accession>R0LFX0</accession>
<evidence type="ECO:0000313" key="2">
    <source>
        <dbReference type="Proteomes" id="UP000296049"/>
    </source>
</evidence>
<protein>
    <submittedName>
        <fullName evidence="1">Uncharacterized protein</fullName>
    </submittedName>
</protein>
<sequence length="333" mass="36359">MSPLIPDSAILLQIYSHPYNTTSARLVQLLAGQCGKPDQGTDAARPSRILTACRRPGVPKRRSAAPWRGAEDSSLPARPARAGLLHVPGAVLLLVRLAPCPGVHFSHRPPLLPTPWLAFLTGSLPSSVPSLSPRQRNACKAEEHKHYQLLPSTQTQQKAIKGIVNASLFALSSYSSVSATSIQRELQVAFPSQLSNTHQETKGKRLYQAPSALQDVEIHPHADLSQAPARAACKACSRGVQMSQAVTDLNTYCDVKDTRPINGLQMKRIRSKDIYKHPTALPSAYEVQFGALFVTINKPDIAETSCIQKQQVVNDHLELVAFSLFAEVKELFD</sequence>
<dbReference type="Proteomes" id="UP000296049">
    <property type="component" value="Unassembled WGS sequence"/>
</dbReference>
<name>R0LFX0_ANAPL</name>
<dbReference type="AlphaFoldDB" id="R0LFX0"/>
<evidence type="ECO:0000313" key="1">
    <source>
        <dbReference type="EMBL" id="EOB04549.1"/>
    </source>
</evidence>
<organism evidence="1 2">
    <name type="scientific">Anas platyrhynchos</name>
    <name type="common">Mallard</name>
    <name type="synonym">Anas boschas</name>
    <dbReference type="NCBI Taxonomy" id="8839"/>
    <lineage>
        <taxon>Eukaryota</taxon>
        <taxon>Metazoa</taxon>
        <taxon>Chordata</taxon>
        <taxon>Craniata</taxon>
        <taxon>Vertebrata</taxon>
        <taxon>Euteleostomi</taxon>
        <taxon>Archelosauria</taxon>
        <taxon>Archosauria</taxon>
        <taxon>Dinosauria</taxon>
        <taxon>Saurischia</taxon>
        <taxon>Theropoda</taxon>
        <taxon>Coelurosauria</taxon>
        <taxon>Aves</taxon>
        <taxon>Neognathae</taxon>
        <taxon>Galloanserae</taxon>
        <taxon>Anseriformes</taxon>
        <taxon>Anatidae</taxon>
        <taxon>Anatinae</taxon>
        <taxon>Anas</taxon>
    </lineage>
</organism>